<protein>
    <submittedName>
        <fullName evidence="1">Uncharacterized protein</fullName>
    </submittedName>
</protein>
<evidence type="ECO:0000313" key="1">
    <source>
        <dbReference type="EMBL" id="KAJ5199461.1"/>
    </source>
</evidence>
<sequence>MRLGVFQLVTSWEDEECLHLVTHLPPSLYLGILQPTKQILALTTIPTYCELAGIIPPTLQNQLYHRRCGFASNPLAGRKELGLEGSCAYSPTEAELKQHVRDYEDFEAVQALKSWLRDTLDTNSDRWVPNEDWDAAKVVHRAAYDEWIQTAKEAEARGEDMTVEKADKMWPFDAR</sequence>
<dbReference type="Proteomes" id="UP001150879">
    <property type="component" value="Unassembled WGS sequence"/>
</dbReference>
<dbReference type="OrthoDB" id="2831558at2759"/>
<evidence type="ECO:0000313" key="2">
    <source>
        <dbReference type="Proteomes" id="UP001150879"/>
    </source>
</evidence>
<organism evidence="1 2">
    <name type="scientific">Penicillium cf. griseofulvum</name>
    <dbReference type="NCBI Taxonomy" id="2972120"/>
    <lineage>
        <taxon>Eukaryota</taxon>
        <taxon>Fungi</taxon>
        <taxon>Dikarya</taxon>
        <taxon>Ascomycota</taxon>
        <taxon>Pezizomycotina</taxon>
        <taxon>Eurotiomycetes</taxon>
        <taxon>Eurotiomycetidae</taxon>
        <taxon>Eurotiales</taxon>
        <taxon>Aspergillaceae</taxon>
        <taxon>Penicillium</taxon>
    </lineage>
</organism>
<proteinExistence type="predicted"/>
<accession>A0A9W9JNW5</accession>
<dbReference type="AlphaFoldDB" id="A0A9W9JNW5"/>
<reference evidence="1" key="2">
    <citation type="journal article" date="2023" name="IMA Fungus">
        <title>Comparative genomic study of the Penicillium genus elucidates a diverse pangenome and 15 lateral gene transfer events.</title>
        <authorList>
            <person name="Petersen C."/>
            <person name="Sorensen T."/>
            <person name="Nielsen M.R."/>
            <person name="Sondergaard T.E."/>
            <person name="Sorensen J.L."/>
            <person name="Fitzpatrick D.A."/>
            <person name="Frisvad J.C."/>
            <person name="Nielsen K.L."/>
        </authorList>
    </citation>
    <scope>NUCLEOTIDE SEQUENCE</scope>
    <source>
        <strain evidence="1">IBT 16849</strain>
    </source>
</reference>
<name>A0A9W9JNW5_9EURO</name>
<comment type="caution">
    <text evidence="1">The sequence shown here is derived from an EMBL/GenBank/DDBJ whole genome shotgun (WGS) entry which is preliminary data.</text>
</comment>
<gene>
    <name evidence="1" type="ORF">N7472_004665</name>
</gene>
<keyword evidence="2" id="KW-1185">Reference proteome</keyword>
<dbReference type="EMBL" id="JAPQKP010000003">
    <property type="protein sequence ID" value="KAJ5199461.1"/>
    <property type="molecule type" value="Genomic_DNA"/>
</dbReference>
<reference evidence="1" key="1">
    <citation type="submission" date="2022-11" db="EMBL/GenBank/DDBJ databases">
        <authorList>
            <person name="Petersen C."/>
        </authorList>
    </citation>
    <scope>NUCLEOTIDE SEQUENCE</scope>
    <source>
        <strain evidence="1">IBT 16849</strain>
    </source>
</reference>